<comment type="similarity">
    <text evidence="6">Belongs to the carbohydrate kinase PfkB family. LacC subfamily.</text>
</comment>
<dbReference type="CDD" id="cd01164">
    <property type="entry name" value="FruK_PfkB_like"/>
    <property type="match status" value="1"/>
</dbReference>
<dbReference type="FunFam" id="3.40.1190.20:FF:000001">
    <property type="entry name" value="Phosphofructokinase"/>
    <property type="match status" value="1"/>
</dbReference>
<dbReference type="EMBL" id="CP046244">
    <property type="protein sequence ID" value="QGP91958.1"/>
    <property type="molecule type" value="Genomic_DNA"/>
</dbReference>
<dbReference type="RefSeq" id="WP_170290947.1">
    <property type="nucleotide sequence ID" value="NZ_CP046244.1"/>
</dbReference>
<keyword evidence="6" id="KW-0423">Lactose metabolism</keyword>
<keyword evidence="9" id="KW-1185">Reference proteome</keyword>
<name>A0A6I5ZQ66_9FIRM</name>
<evidence type="ECO:0000313" key="8">
    <source>
        <dbReference type="EMBL" id="QGP91958.1"/>
    </source>
</evidence>
<dbReference type="GO" id="GO:0005988">
    <property type="term" value="P:lactose metabolic process"/>
    <property type="evidence" value="ECO:0007669"/>
    <property type="project" value="UniProtKB-KW"/>
</dbReference>
<dbReference type="InterPro" id="IPR011611">
    <property type="entry name" value="PfkB_dom"/>
</dbReference>
<dbReference type="EC" id="2.7.1.144" evidence="6"/>
<keyword evidence="5 6" id="KW-0067">ATP-binding</keyword>
<keyword evidence="2 6" id="KW-0808">Transferase</keyword>
<dbReference type="InterPro" id="IPR017583">
    <property type="entry name" value="Tagatose/fructose_Pkinase"/>
</dbReference>
<dbReference type="GO" id="GO:0016052">
    <property type="term" value="P:carbohydrate catabolic process"/>
    <property type="evidence" value="ECO:0007669"/>
    <property type="project" value="UniProtKB-ARBA"/>
</dbReference>
<dbReference type="PANTHER" id="PTHR46566:SF2">
    <property type="entry name" value="ATP-DEPENDENT 6-PHOSPHOFRUCTOKINASE ISOZYME 2"/>
    <property type="match status" value="1"/>
</dbReference>
<evidence type="ECO:0000256" key="5">
    <source>
        <dbReference type="ARBA" id="ARBA00022840"/>
    </source>
</evidence>
<evidence type="ECO:0000256" key="6">
    <source>
        <dbReference type="PIRNR" id="PIRNR000535"/>
    </source>
</evidence>
<dbReference type="UniPathway" id="UPA00704">
    <property type="reaction ID" value="UER00715"/>
</dbReference>
<dbReference type="GO" id="GO:0044281">
    <property type="term" value="P:small molecule metabolic process"/>
    <property type="evidence" value="ECO:0007669"/>
    <property type="project" value="UniProtKB-ARBA"/>
</dbReference>
<dbReference type="AlphaFoldDB" id="A0A6I5ZQ66"/>
<dbReference type="SUPFAM" id="SSF53613">
    <property type="entry name" value="Ribokinase-like"/>
    <property type="match status" value="1"/>
</dbReference>
<evidence type="ECO:0000256" key="3">
    <source>
        <dbReference type="ARBA" id="ARBA00022741"/>
    </source>
</evidence>
<accession>A0A6I5ZQ66</accession>
<evidence type="ECO:0000256" key="2">
    <source>
        <dbReference type="ARBA" id="ARBA00022679"/>
    </source>
</evidence>
<dbReference type="PIRSF" id="PIRSF000535">
    <property type="entry name" value="1PFK/6PFK/LacC"/>
    <property type="match status" value="1"/>
</dbReference>
<dbReference type="GO" id="GO:0008662">
    <property type="term" value="F:1-phosphofructokinase activity"/>
    <property type="evidence" value="ECO:0007669"/>
    <property type="project" value="InterPro"/>
</dbReference>
<dbReference type="InterPro" id="IPR029056">
    <property type="entry name" value="Ribokinase-like"/>
</dbReference>
<dbReference type="Gene3D" id="3.40.1190.20">
    <property type="match status" value="1"/>
</dbReference>
<evidence type="ECO:0000256" key="1">
    <source>
        <dbReference type="ARBA" id="ARBA00005380"/>
    </source>
</evidence>
<comment type="catalytic activity">
    <reaction evidence="6">
        <text>D-tagatofuranose 6-phosphate + ATP = D-tagatofuranose 1,6-bisphosphate + ADP + H(+)</text>
        <dbReference type="Rhea" id="RHEA:12420"/>
        <dbReference type="ChEBI" id="CHEBI:15378"/>
        <dbReference type="ChEBI" id="CHEBI:30616"/>
        <dbReference type="ChEBI" id="CHEBI:58694"/>
        <dbReference type="ChEBI" id="CHEBI:58695"/>
        <dbReference type="ChEBI" id="CHEBI:456216"/>
        <dbReference type="EC" id="2.7.1.144"/>
    </reaction>
</comment>
<dbReference type="GO" id="GO:0005524">
    <property type="term" value="F:ATP binding"/>
    <property type="evidence" value="ECO:0007669"/>
    <property type="project" value="UniProtKB-KW"/>
</dbReference>
<evidence type="ECO:0000259" key="7">
    <source>
        <dbReference type="Pfam" id="PF00294"/>
    </source>
</evidence>
<reference evidence="8 9" key="1">
    <citation type="submission" date="2019-11" db="EMBL/GenBank/DDBJ databases">
        <title>Genome sequence of Moorella glycerini DSM11254.</title>
        <authorList>
            <person name="Poehlein A."/>
            <person name="Boeer T."/>
            <person name="Daniel R."/>
        </authorList>
    </citation>
    <scope>NUCLEOTIDE SEQUENCE [LARGE SCALE GENOMIC DNA]</scope>
    <source>
        <strain evidence="8 9">DSM 11254</strain>
    </source>
</reference>
<comment type="similarity">
    <text evidence="1">Belongs to the carbohydrate kinase pfkB family.</text>
</comment>
<dbReference type="NCBIfam" id="TIGR03168">
    <property type="entry name" value="1-PFK"/>
    <property type="match status" value="1"/>
</dbReference>
<dbReference type="Pfam" id="PF00294">
    <property type="entry name" value="PfkB"/>
    <property type="match status" value="1"/>
</dbReference>
<dbReference type="NCBIfam" id="TIGR03828">
    <property type="entry name" value="pfkB"/>
    <property type="match status" value="1"/>
</dbReference>
<evidence type="ECO:0000313" key="9">
    <source>
        <dbReference type="Proteomes" id="UP000425916"/>
    </source>
</evidence>
<comment type="pathway">
    <text evidence="6">Carbohydrate metabolism; D-tagatose 6-phosphate degradation; D-glyceraldehyde 3-phosphate and glycerone phosphate from D-tagatose 6-phosphate: step 1/2.</text>
</comment>
<sequence>MPAPIITVTLNPALDKTVVVENFEPAKTNRARLVCYEPGGKGINVAKFLHKLNYPVIATGFLAGHNGILIKEALQERGILADFIEVEGETRINLKVIDPVKNTETEINENGFIVRKEDLTALEQKLDALLSRCRLLVLSGSLPGGVPGDFYATLIRQGQKYGIAVILDAEGKALEYGLAARPLLVKPNKYEAETLLGEHISTPEDAARAGIKIRQAGAAMVVISLGALGAVAVDGHQALWAQPPLLAVGSTVGAGDAMVAVLARAVCIETGLAEAVPLAVAAGTWLAARRTGPQNSISLETLARQVQVIHIKTRPARWAAPEMRVSG</sequence>
<evidence type="ECO:0000256" key="4">
    <source>
        <dbReference type="ARBA" id="ARBA00022777"/>
    </source>
</evidence>
<dbReference type="GO" id="GO:0009024">
    <property type="term" value="F:tagatose-6-phosphate kinase activity"/>
    <property type="evidence" value="ECO:0007669"/>
    <property type="project" value="UniProtKB-EC"/>
</dbReference>
<organism evidence="8 9">
    <name type="scientific">Neomoorella glycerini</name>
    <dbReference type="NCBI Taxonomy" id="55779"/>
    <lineage>
        <taxon>Bacteria</taxon>
        <taxon>Bacillati</taxon>
        <taxon>Bacillota</taxon>
        <taxon>Clostridia</taxon>
        <taxon>Neomoorellales</taxon>
        <taxon>Neomoorellaceae</taxon>
        <taxon>Neomoorella</taxon>
    </lineage>
</organism>
<dbReference type="GO" id="GO:2001059">
    <property type="term" value="P:D-tagatose 6-phosphate catabolic process"/>
    <property type="evidence" value="ECO:0007669"/>
    <property type="project" value="UniProtKB-UniPathway"/>
</dbReference>
<protein>
    <recommendedName>
        <fullName evidence="6">Tagatose-6-phosphate kinase</fullName>
        <ecNumber evidence="6">2.7.1.144</ecNumber>
    </recommendedName>
</protein>
<keyword evidence="4 8" id="KW-0418">Kinase</keyword>
<keyword evidence="3 6" id="KW-0547">Nucleotide-binding</keyword>
<dbReference type="PANTHER" id="PTHR46566">
    <property type="entry name" value="1-PHOSPHOFRUCTOKINASE-RELATED"/>
    <property type="match status" value="1"/>
</dbReference>
<gene>
    <name evidence="8" type="primary">lacC_1</name>
    <name evidence="8" type="ORF">MGLY_13070</name>
</gene>
<dbReference type="InterPro" id="IPR022463">
    <property type="entry name" value="1-PFruKinase"/>
</dbReference>
<dbReference type="Proteomes" id="UP000425916">
    <property type="component" value="Chromosome"/>
</dbReference>
<dbReference type="GO" id="GO:0005829">
    <property type="term" value="C:cytosol"/>
    <property type="evidence" value="ECO:0007669"/>
    <property type="project" value="TreeGrafter"/>
</dbReference>
<feature type="domain" description="Carbohydrate kinase PfkB" evidence="7">
    <location>
        <begin position="20"/>
        <end position="296"/>
    </location>
</feature>
<proteinExistence type="inferred from homology"/>